<keyword evidence="1" id="KW-0472">Membrane</keyword>
<sequence length="54" mass="5889">MLERGSPAAILIGRWGAALSLVVGAVLIGRVLRNYPYLLPNRLPGLVLHELGRR</sequence>
<proteinExistence type="predicted"/>
<feature type="transmembrane region" description="Helical" evidence="1">
    <location>
        <begin position="12"/>
        <end position="32"/>
    </location>
</feature>
<evidence type="ECO:0000313" key="3">
    <source>
        <dbReference type="Proteomes" id="UP001595681"/>
    </source>
</evidence>
<organism evidence="2 3">
    <name type="scientific">Sphingobium rhizovicinum</name>
    <dbReference type="NCBI Taxonomy" id="432308"/>
    <lineage>
        <taxon>Bacteria</taxon>
        <taxon>Pseudomonadati</taxon>
        <taxon>Pseudomonadota</taxon>
        <taxon>Alphaproteobacteria</taxon>
        <taxon>Sphingomonadales</taxon>
        <taxon>Sphingomonadaceae</taxon>
        <taxon>Sphingobium</taxon>
    </lineage>
</organism>
<keyword evidence="1" id="KW-1133">Transmembrane helix</keyword>
<comment type="caution">
    <text evidence="2">The sequence shown here is derived from an EMBL/GenBank/DDBJ whole genome shotgun (WGS) entry which is preliminary data.</text>
</comment>
<keyword evidence="3" id="KW-1185">Reference proteome</keyword>
<gene>
    <name evidence="2" type="ORF">ACFOKF_00190</name>
</gene>
<evidence type="ECO:0000256" key="1">
    <source>
        <dbReference type="SAM" id="Phobius"/>
    </source>
</evidence>
<name>A0ABV7N9H3_9SPHN</name>
<dbReference type="EMBL" id="JBHRVU010000002">
    <property type="protein sequence ID" value="MFC3439645.1"/>
    <property type="molecule type" value="Genomic_DNA"/>
</dbReference>
<dbReference type="Proteomes" id="UP001595681">
    <property type="component" value="Unassembled WGS sequence"/>
</dbReference>
<dbReference type="RefSeq" id="WP_380792229.1">
    <property type="nucleotide sequence ID" value="NZ_JBHRVU010000002.1"/>
</dbReference>
<reference evidence="3" key="1">
    <citation type="journal article" date="2019" name="Int. J. Syst. Evol. Microbiol.">
        <title>The Global Catalogue of Microorganisms (GCM) 10K type strain sequencing project: providing services to taxonomists for standard genome sequencing and annotation.</title>
        <authorList>
            <consortium name="The Broad Institute Genomics Platform"/>
            <consortium name="The Broad Institute Genome Sequencing Center for Infectious Disease"/>
            <person name="Wu L."/>
            <person name="Ma J."/>
        </authorList>
    </citation>
    <scope>NUCLEOTIDE SEQUENCE [LARGE SCALE GENOMIC DNA]</scope>
    <source>
        <strain evidence="3">CCM 7491</strain>
    </source>
</reference>
<accession>A0ABV7N9H3</accession>
<keyword evidence="1" id="KW-0812">Transmembrane</keyword>
<protein>
    <submittedName>
        <fullName evidence="2">Uncharacterized protein</fullName>
    </submittedName>
</protein>
<evidence type="ECO:0000313" key="2">
    <source>
        <dbReference type="EMBL" id="MFC3439645.1"/>
    </source>
</evidence>